<accession>A0AAJ0HSK3</accession>
<keyword evidence="2 6" id="KW-0812">Transmembrane</keyword>
<dbReference type="Pfam" id="PF20684">
    <property type="entry name" value="Fung_rhodopsin"/>
    <property type="match status" value="1"/>
</dbReference>
<evidence type="ECO:0000256" key="5">
    <source>
        <dbReference type="ARBA" id="ARBA00038359"/>
    </source>
</evidence>
<evidence type="ECO:0000256" key="1">
    <source>
        <dbReference type="ARBA" id="ARBA00004141"/>
    </source>
</evidence>
<dbReference type="PANTHER" id="PTHR33048">
    <property type="entry name" value="PTH11-LIKE INTEGRAL MEMBRANE PROTEIN (AFU_ORTHOLOGUE AFUA_5G11245)"/>
    <property type="match status" value="1"/>
</dbReference>
<comment type="subcellular location">
    <subcellularLocation>
        <location evidence="1">Membrane</location>
        <topology evidence="1">Multi-pass membrane protein</topology>
    </subcellularLocation>
</comment>
<sequence length="268" mass="29284">MSTSCAPVQANVAIMQRRRDGGSRNDSDSVGPRTMAILLPLFLLALAVYFARMWTRVGPRCRLNVADYMITAATISETFSIILTAVAVANGFGRHVSSLTTDSIEMIGAATFAAAFFGFAASCTSRISVACLLLQFTQSRVWRIVLWMTVAFQALLLLGCELVITLQCRPIRAKWARVPGARCISAQENWIMGYVFISIAMFSDVVFAVLPMLLVWRLSRSLVERLLLSALLGLGLLGVVAGAVKIVTLKYFKIGSENVVADMMPVYL</sequence>
<dbReference type="AlphaFoldDB" id="A0AAJ0HSK3"/>
<comment type="similarity">
    <text evidence="5">Belongs to the SAT4 family.</text>
</comment>
<evidence type="ECO:0000256" key="4">
    <source>
        <dbReference type="ARBA" id="ARBA00023136"/>
    </source>
</evidence>
<feature type="transmembrane region" description="Helical" evidence="6">
    <location>
        <begin position="109"/>
        <end position="133"/>
    </location>
</feature>
<dbReference type="InterPro" id="IPR049326">
    <property type="entry name" value="Rhodopsin_dom_fungi"/>
</dbReference>
<feature type="transmembrane region" description="Helical" evidence="6">
    <location>
        <begin position="35"/>
        <end position="54"/>
    </location>
</feature>
<feature type="transmembrane region" description="Helical" evidence="6">
    <location>
        <begin position="66"/>
        <end position="89"/>
    </location>
</feature>
<comment type="caution">
    <text evidence="8">The sequence shown here is derived from an EMBL/GenBank/DDBJ whole genome shotgun (WGS) entry which is preliminary data.</text>
</comment>
<keyword evidence="4 6" id="KW-0472">Membrane</keyword>
<name>A0AAJ0HSK3_9PEZI</name>
<evidence type="ECO:0000256" key="2">
    <source>
        <dbReference type="ARBA" id="ARBA00022692"/>
    </source>
</evidence>
<keyword evidence="9" id="KW-1185">Reference proteome</keyword>
<proteinExistence type="inferred from homology"/>
<reference evidence="8" key="1">
    <citation type="journal article" date="2023" name="Mol. Phylogenet. Evol.">
        <title>Genome-scale phylogeny and comparative genomics of the fungal order Sordariales.</title>
        <authorList>
            <person name="Hensen N."/>
            <person name="Bonometti L."/>
            <person name="Westerberg I."/>
            <person name="Brannstrom I.O."/>
            <person name="Guillou S."/>
            <person name="Cros-Aarteil S."/>
            <person name="Calhoun S."/>
            <person name="Haridas S."/>
            <person name="Kuo A."/>
            <person name="Mondo S."/>
            <person name="Pangilinan J."/>
            <person name="Riley R."/>
            <person name="LaButti K."/>
            <person name="Andreopoulos B."/>
            <person name="Lipzen A."/>
            <person name="Chen C."/>
            <person name="Yan M."/>
            <person name="Daum C."/>
            <person name="Ng V."/>
            <person name="Clum A."/>
            <person name="Steindorff A."/>
            <person name="Ohm R.A."/>
            <person name="Martin F."/>
            <person name="Silar P."/>
            <person name="Natvig D.O."/>
            <person name="Lalanne C."/>
            <person name="Gautier V."/>
            <person name="Ament-Velasquez S.L."/>
            <person name="Kruys A."/>
            <person name="Hutchinson M.I."/>
            <person name="Powell A.J."/>
            <person name="Barry K."/>
            <person name="Miller A.N."/>
            <person name="Grigoriev I.V."/>
            <person name="Debuchy R."/>
            <person name="Gladieux P."/>
            <person name="Hiltunen Thoren M."/>
            <person name="Johannesson H."/>
        </authorList>
    </citation>
    <scope>NUCLEOTIDE SEQUENCE</scope>
    <source>
        <strain evidence="8">CBS 955.72</strain>
    </source>
</reference>
<feature type="non-terminal residue" evidence="8">
    <location>
        <position position="268"/>
    </location>
</feature>
<evidence type="ECO:0000256" key="6">
    <source>
        <dbReference type="SAM" id="Phobius"/>
    </source>
</evidence>
<evidence type="ECO:0000313" key="9">
    <source>
        <dbReference type="Proteomes" id="UP001275084"/>
    </source>
</evidence>
<feature type="transmembrane region" description="Helical" evidence="6">
    <location>
        <begin position="145"/>
        <end position="166"/>
    </location>
</feature>
<feature type="transmembrane region" description="Helical" evidence="6">
    <location>
        <begin position="226"/>
        <end position="247"/>
    </location>
</feature>
<dbReference type="PANTHER" id="PTHR33048:SF129">
    <property type="entry name" value="INTEGRAL MEMBRANE PROTEIN-RELATED"/>
    <property type="match status" value="1"/>
</dbReference>
<dbReference type="EMBL" id="JAUIQD010000002">
    <property type="protein sequence ID" value="KAK3360675.1"/>
    <property type="molecule type" value="Genomic_DNA"/>
</dbReference>
<gene>
    <name evidence="8" type="ORF">B0T25DRAFT_536157</name>
</gene>
<reference evidence="8" key="2">
    <citation type="submission" date="2023-06" db="EMBL/GenBank/DDBJ databases">
        <authorList>
            <consortium name="Lawrence Berkeley National Laboratory"/>
            <person name="Haridas S."/>
            <person name="Hensen N."/>
            <person name="Bonometti L."/>
            <person name="Westerberg I."/>
            <person name="Brannstrom I.O."/>
            <person name="Guillou S."/>
            <person name="Cros-Aarteil S."/>
            <person name="Calhoun S."/>
            <person name="Kuo A."/>
            <person name="Mondo S."/>
            <person name="Pangilinan J."/>
            <person name="Riley R."/>
            <person name="Labutti K."/>
            <person name="Andreopoulos B."/>
            <person name="Lipzen A."/>
            <person name="Chen C."/>
            <person name="Yanf M."/>
            <person name="Daum C."/>
            <person name="Ng V."/>
            <person name="Clum A."/>
            <person name="Steindorff A."/>
            <person name="Ohm R."/>
            <person name="Martin F."/>
            <person name="Silar P."/>
            <person name="Natvig D."/>
            <person name="Lalanne C."/>
            <person name="Gautier V."/>
            <person name="Ament-Velasquez S.L."/>
            <person name="Kruys A."/>
            <person name="Hutchinson M.I."/>
            <person name="Powell A.J."/>
            <person name="Barry K."/>
            <person name="Miller A.N."/>
            <person name="Grigoriev I.V."/>
            <person name="Debuchy R."/>
            <person name="Gladieux P."/>
            <person name="Thoren M.H."/>
            <person name="Johannesson H."/>
        </authorList>
    </citation>
    <scope>NUCLEOTIDE SEQUENCE</scope>
    <source>
        <strain evidence="8">CBS 955.72</strain>
    </source>
</reference>
<feature type="transmembrane region" description="Helical" evidence="6">
    <location>
        <begin position="191"/>
        <end position="214"/>
    </location>
</feature>
<evidence type="ECO:0000313" key="8">
    <source>
        <dbReference type="EMBL" id="KAK3360675.1"/>
    </source>
</evidence>
<dbReference type="InterPro" id="IPR052337">
    <property type="entry name" value="SAT4-like"/>
</dbReference>
<evidence type="ECO:0000256" key="3">
    <source>
        <dbReference type="ARBA" id="ARBA00022989"/>
    </source>
</evidence>
<keyword evidence="3 6" id="KW-1133">Transmembrane helix</keyword>
<dbReference type="Proteomes" id="UP001275084">
    <property type="component" value="Unassembled WGS sequence"/>
</dbReference>
<feature type="domain" description="Rhodopsin" evidence="7">
    <location>
        <begin position="51"/>
        <end position="263"/>
    </location>
</feature>
<organism evidence="8 9">
    <name type="scientific">Lasiosphaeria hispida</name>
    <dbReference type="NCBI Taxonomy" id="260671"/>
    <lineage>
        <taxon>Eukaryota</taxon>
        <taxon>Fungi</taxon>
        <taxon>Dikarya</taxon>
        <taxon>Ascomycota</taxon>
        <taxon>Pezizomycotina</taxon>
        <taxon>Sordariomycetes</taxon>
        <taxon>Sordariomycetidae</taxon>
        <taxon>Sordariales</taxon>
        <taxon>Lasiosphaeriaceae</taxon>
        <taxon>Lasiosphaeria</taxon>
    </lineage>
</organism>
<evidence type="ECO:0000259" key="7">
    <source>
        <dbReference type="Pfam" id="PF20684"/>
    </source>
</evidence>
<dbReference type="GO" id="GO:0016020">
    <property type="term" value="C:membrane"/>
    <property type="evidence" value="ECO:0007669"/>
    <property type="project" value="UniProtKB-SubCell"/>
</dbReference>
<protein>
    <recommendedName>
        <fullName evidence="7">Rhodopsin domain-containing protein</fullName>
    </recommendedName>
</protein>